<gene>
    <name evidence="2" type="ORF">JCM19294_2655</name>
</gene>
<name>A0A090Q2D2_9FLAO</name>
<evidence type="ECO:0000313" key="3">
    <source>
        <dbReference type="Proteomes" id="UP000029221"/>
    </source>
</evidence>
<dbReference type="AlphaFoldDB" id="A0A090Q2D2"/>
<feature type="compositionally biased region" description="Acidic residues" evidence="1">
    <location>
        <begin position="21"/>
        <end position="32"/>
    </location>
</feature>
<dbReference type="Proteomes" id="UP000029221">
    <property type="component" value="Unassembled WGS sequence"/>
</dbReference>
<protein>
    <submittedName>
        <fullName evidence="2">Uncharacterized protein</fullName>
    </submittedName>
</protein>
<comment type="caution">
    <text evidence="2">The sequence shown here is derived from an EMBL/GenBank/DDBJ whole genome shotgun (WGS) entry which is preliminary data.</text>
</comment>
<reference evidence="2" key="1">
    <citation type="journal article" date="2014" name="Genome Announc.">
        <title>Draft Genome Sequences of Marine Flavobacterium Nonlabens Strains NR17, NR24, NR27, NR32, NR33, and Ara13.</title>
        <authorList>
            <person name="Nakanishi M."/>
            <person name="Meirelles P."/>
            <person name="Suzuki R."/>
            <person name="Takatani N."/>
            <person name="Mino S."/>
            <person name="Suda W."/>
            <person name="Oshima K."/>
            <person name="Hattori M."/>
            <person name="Ohkuma M."/>
            <person name="Hosokawa M."/>
            <person name="Miyashita K."/>
            <person name="Thompson F.L."/>
            <person name="Niwa A."/>
            <person name="Sawabe T."/>
            <person name="Sawabe T."/>
        </authorList>
    </citation>
    <scope>NUCLEOTIDE SEQUENCE [LARGE SCALE GENOMIC DNA]</scope>
    <source>
        <strain evidence="2">JCM 19294</strain>
    </source>
</reference>
<dbReference type="EMBL" id="BBML01000001">
    <property type="protein sequence ID" value="GAK95873.1"/>
    <property type="molecule type" value="Genomic_DNA"/>
</dbReference>
<evidence type="ECO:0000256" key="1">
    <source>
        <dbReference type="SAM" id="MobiDB-lite"/>
    </source>
</evidence>
<proteinExistence type="predicted"/>
<feature type="region of interest" description="Disordered" evidence="1">
    <location>
        <begin position="14"/>
        <end position="40"/>
    </location>
</feature>
<evidence type="ECO:0000313" key="2">
    <source>
        <dbReference type="EMBL" id="GAK95873.1"/>
    </source>
</evidence>
<accession>A0A090Q2D2</accession>
<sequence>MLSSLFIGMAVEEHDHHHDEEHEDEILTQGEVEETRERFV</sequence>
<keyword evidence="3" id="KW-1185">Reference proteome</keyword>
<organism evidence="2 3">
    <name type="scientific">Nonlabens tegetincola</name>
    <dbReference type="NCBI Taxonomy" id="323273"/>
    <lineage>
        <taxon>Bacteria</taxon>
        <taxon>Pseudomonadati</taxon>
        <taxon>Bacteroidota</taxon>
        <taxon>Flavobacteriia</taxon>
        <taxon>Flavobacteriales</taxon>
        <taxon>Flavobacteriaceae</taxon>
        <taxon>Nonlabens</taxon>
    </lineage>
</organism>